<sequence>MTCITRVCGPRLVGRAPANRSAEVRAPEVSMEDSPVELSVVESTPDTVVLRIAGELDMATVPEATAFAHAHLGRTRRELVLDLSGVTFFASDGISLLLTMRSACQAVGKSLRVVATSQAVLHPLEVSGLREHFAITTDTEEVR</sequence>
<evidence type="ECO:0000313" key="5">
    <source>
        <dbReference type="Proteomes" id="UP000272729"/>
    </source>
</evidence>
<dbReference type="Pfam" id="PF13466">
    <property type="entry name" value="STAS_2"/>
    <property type="match status" value="1"/>
</dbReference>
<dbReference type="SUPFAM" id="SSF52091">
    <property type="entry name" value="SpoIIaa-like"/>
    <property type="match status" value="1"/>
</dbReference>
<dbReference type="InterPro" id="IPR036513">
    <property type="entry name" value="STAS_dom_sf"/>
</dbReference>
<reference evidence="4 5" key="1">
    <citation type="submission" date="2018-10" db="EMBL/GenBank/DDBJ databases">
        <title>Sequencing the genomes of 1000 actinobacteria strains.</title>
        <authorList>
            <person name="Klenk H.-P."/>
        </authorList>
    </citation>
    <scope>NUCLEOTIDE SEQUENCE [LARGE SCALE GENOMIC DNA]</scope>
    <source>
        <strain evidence="4 5">DSM 43911</strain>
    </source>
</reference>
<dbReference type="Proteomes" id="UP000272729">
    <property type="component" value="Unassembled WGS sequence"/>
</dbReference>
<evidence type="ECO:0000256" key="1">
    <source>
        <dbReference type="ARBA" id="ARBA00009013"/>
    </source>
</evidence>
<feature type="domain" description="STAS" evidence="3">
    <location>
        <begin position="37"/>
        <end position="143"/>
    </location>
</feature>
<name>A0A495X408_9PSEU</name>
<comment type="caution">
    <text evidence="4">The sequence shown here is derived from an EMBL/GenBank/DDBJ whole genome shotgun (WGS) entry which is preliminary data.</text>
</comment>
<dbReference type="InterPro" id="IPR002645">
    <property type="entry name" value="STAS_dom"/>
</dbReference>
<proteinExistence type="inferred from homology"/>
<keyword evidence="5" id="KW-1185">Reference proteome</keyword>
<evidence type="ECO:0000313" key="4">
    <source>
        <dbReference type="EMBL" id="RKT68742.1"/>
    </source>
</evidence>
<dbReference type="PANTHER" id="PTHR33495:SF2">
    <property type="entry name" value="ANTI-SIGMA FACTOR ANTAGONIST TM_1081-RELATED"/>
    <property type="match status" value="1"/>
</dbReference>
<dbReference type="InterPro" id="IPR003658">
    <property type="entry name" value="Anti-sigma_ant"/>
</dbReference>
<protein>
    <recommendedName>
        <fullName evidence="2">Anti-sigma factor antagonist</fullName>
    </recommendedName>
</protein>
<dbReference type="RefSeq" id="WP_121219966.1">
    <property type="nucleotide sequence ID" value="NZ_JBIUBA010000007.1"/>
</dbReference>
<evidence type="ECO:0000259" key="3">
    <source>
        <dbReference type="PROSITE" id="PS50801"/>
    </source>
</evidence>
<dbReference type="CDD" id="cd07043">
    <property type="entry name" value="STAS_anti-anti-sigma_factors"/>
    <property type="match status" value="1"/>
</dbReference>
<dbReference type="Gene3D" id="3.30.750.24">
    <property type="entry name" value="STAS domain"/>
    <property type="match status" value="1"/>
</dbReference>
<dbReference type="PROSITE" id="PS50801">
    <property type="entry name" value="STAS"/>
    <property type="match status" value="1"/>
</dbReference>
<comment type="similarity">
    <text evidence="1 2">Belongs to the anti-sigma-factor antagonist family.</text>
</comment>
<dbReference type="OrthoDB" id="5194587at2"/>
<dbReference type="PANTHER" id="PTHR33495">
    <property type="entry name" value="ANTI-SIGMA FACTOR ANTAGONIST TM_1081-RELATED-RELATED"/>
    <property type="match status" value="1"/>
</dbReference>
<dbReference type="GO" id="GO:0043856">
    <property type="term" value="F:anti-sigma factor antagonist activity"/>
    <property type="evidence" value="ECO:0007669"/>
    <property type="project" value="InterPro"/>
</dbReference>
<dbReference type="InterPro" id="IPR058548">
    <property type="entry name" value="MlaB-like_STAS"/>
</dbReference>
<evidence type="ECO:0000256" key="2">
    <source>
        <dbReference type="RuleBase" id="RU003749"/>
    </source>
</evidence>
<accession>A0A495X408</accession>
<dbReference type="AlphaFoldDB" id="A0A495X408"/>
<dbReference type="NCBIfam" id="TIGR00377">
    <property type="entry name" value="ant_ant_sig"/>
    <property type="match status" value="1"/>
</dbReference>
<dbReference type="EMBL" id="RBXR01000001">
    <property type="protein sequence ID" value="RKT68742.1"/>
    <property type="molecule type" value="Genomic_DNA"/>
</dbReference>
<gene>
    <name evidence="4" type="ORF">DFJ66_1935</name>
</gene>
<organism evidence="4 5">
    <name type="scientific">Saccharothrix variisporea</name>
    <dbReference type="NCBI Taxonomy" id="543527"/>
    <lineage>
        <taxon>Bacteria</taxon>
        <taxon>Bacillati</taxon>
        <taxon>Actinomycetota</taxon>
        <taxon>Actinomycetes</taxon>
        <taxon>Pseudonocardiales</taxon>
        <taxon>Pseudonocardiaceae</taxon>
        <taxon>Saccharothrix</taxon>
    </lineage>
</organism>